<proteinExistence type="predicted"/>
<dbReference type="AlphaFoldDB" id="A0A6J7ZKK9"/>
<sequence>MGFPPRQFQLLQFHVYLSKSWSYEPPPLNLGYEDDDENDRIYNGKQLC</sequence>
<evidence type="ECO:0000313" key="1">
    <source>
        <dbReference type="EMBL" id="CAC5342755.1"/>
    </source>
</evidence>
<protein>
    <submittedName>
        <fullName evidence="1">Uncharacterized protein</fullName>
    </submittedName>
</protein>
<accession>A0A6J7ZKK9</accession>
<dbReference type="Proteomes" id="UP000196521">
    <property type="component" value="Chromosome"/>
</dbReference>
<keyword evidence="2" id="KW-1185">Reference proteome</keyword>
<comment type="caution">
    <text evidence="1">The sequence shown here is derived from an EMBL/GenBank/DDBJ whole genome shotgun (WGS) entry which is preliminary data.</text>
</comment>
<organism evidence="1 2">
    <name type="scientific">Planktothrix rubescens CCAP 1459/22</name>
    <dbReference type="NCBI Taxonomy" id="329571"/>
    <lineage>
        <taxon>Bacteria</taxon>
        <taxon>Bacillati</taxon>
        <taxon>Cyanobacteriota</taxon>
        <taxon>Cyanophyceae</taxon>
        <taxon>Oscillatoriophycideae</taxon>
        <taxon>Oscillatoriales</taxon>
        <taxon>Microcoleaceae</taxon>
        <taxon>Planktothrix</taxon>
    </lineage>
</organism>
<evidence type="ECO:0000313" key="2">
    <source>
        <dbReference type="Proteomes" id="UP000196521"/>
    </source>
</evidence>
<gene>
    <name evidence="1" type="ORF">PLAN_30043</name>
</gene>
<reference evidence="1" key="1">
    <citation type="submission" date="2020-05" db="EMBL/GenBank/DDBJ databases">
        <authorList>
            <consortium name="Genoscope - CEA"/>
            <person name="William W."/>
        </authorList>
    </citation>
    <scope>NUCLEOTIDE SEQUENCE [LARGE SCALE GENOMIC DNA]</scope>
    <source>
        <strain evidence="1">PCC 7821</strain>
    </source>
</reference>
<dbReference type="EMBL" id="LR812490">
    <property type="protein sequence ID" value="CAC5342755.1"/>
    <property type="molecule type" value="Genomic_DNA"/>
</dbReference>
<name>A0A6J7ZKK9_PLARU</name>
<dbReference type="EMBL" id="CZCZ02000013">
    <property type="protein sequence ID" value="CAC5342755.1"/>
    <property type="molecule type" value="Genomic_DNA"/>
</dbReference>